<evidence type="ECO:0000313" key="9">
    <source>
        <dbReference type="EMBL" id="RNB77615.1"/>
    </source>
</evidence>
<dbReference type="InterPro" id="IPR000522">
    <property type="entry name" value="ABC_transptr_permease_BtuC"/>
</dbReference>
<feature type="transmembrane region" description="Helical" evidence="8">
    <location>
        <begin position="248"/>
        <end position="274"/>
    </location>
</feature>
<dbReference type="Gene3D" id="1.10.3470.10">
    <property type="entry name" value="ABC transporter involved in vitamin B12 uptake, BtuC"/>
    <property type="match status" value="1"/>
</dbReference>
<feature type="transmembrane region" description="Helical" evidence="8">
    <location>
        <begin position="158"/>
        <end position="178"/>
    </location>
</feature>
<organism evidence="9 10">
    <name type="scientific">Brevibacillus panacihumi</name>
    <dbReference type="NCBI Taxonomy" id="497735"/>
    <lineage>
        <taxon>Bacteria</taxon>
        <taxon>Bacillati</taxon>
        <taxon>Bacillota</taxon>
        <taxon>Bacilli</taxon>
        <taxon>Bacillales</taxon>
        <taxon>Paenibacillaceae</taxon>
        <taxon>Brevibacillus</taxon>
    </lineage>
</organism>
<dbReference type="GO" id="GO:0033214">
    <property type="term" value="P:siderophore-iron import into cell"/>
    <property type="evidence" value="ECO:0007669"/>
    <property type="project" value="TreeGrafter"/>
</dbReference>
<dbReference type="RefSeq" id="WP_023558134.1">
    <property type="nucleotide sequence ID" value="NZ_JBCNED010000047.1"/>
</dbReference>
<keyword evidence="4" id="KW-1003">Cell membrane</keyword>
<feature type="transmembrane region" description="Helical" evidence="8">
    <location>
        <begin position="94"/>
        <end position="113"/>
    </location>
</feature>
<dbReference type="Proteomes" id="UP000281915">
    <property type="component" value="Unassembled WGS sequence"/>
</dbReference>
<feature type="transmembrane region" description="Helical" evidence="8">
    <location>
        <begin position="9"/>
        <end position="28"/>
    </location>
</feature>
<dbReference type="GO" id="GO:0005886">
    <property type="term" value="C:plasma membrane"/>
    <property type="evidence" value="ECO:0007669"/>
    <property type="project" value="UniProtKB-SubCell"/>
</dbReference>
<evidence type="ECO:0000313" key="10">
    <source>
        <dbReference type="Proteomes" id="UP000281915"/>
    </source>
</evidence>
<dbReference type="Pfam" id="PF01032">
    <property type="entry name" value="FecCD"/>
    <property type="match status" value="1"/>
</dbReference>
<protein>
    <submittedName>
        <fullName evidence="9">Iron ABC transporter permease</fullName>
    </submittedName>
</protein>
<dbReference type="SUPFAM" id="SSF81345">
    <property type="entry name" value="ABC transporter involved in vitamin B12 uptake, BtuC"/>
    <property type="match status" value="1"/>
</dbReference>
<feature type="transmembrane region" description="Helical" evidence="8">
    <location>
        <begin position="190"/>
        <end position="213"/>
    </location>
</feature>
<dbReference type="InterPro" id="IPR037294">
    <property type="entry name" value="ABC_BtuC-like"/>
</dbReference>
<comment type="similarity">
    <text evidence="2">Belongs to the binding-protein-dependent transport system permease family. FecCD subfamily.</text>
</comment>
<accession>A0A3M8CRZ5</accession>
<evidence type="ECO:0000256" key="3">
    <source>
        <dbReference type="ARBA" id="ARBA00022448"/>
    </source>
</evidence>
<comment type="caution">
    <text evidence="9">The sequence shown here is derived from an EMBL/GenBank/DDBJ whole genome shotgun (WGS) entry which is preliminary data.</text>
</comment>
<evidence type="ECO:0000256" key="1">
    <source>
        <dbReference type="ARBA" id="ARBA00004651"/>
    </source>
</evidence>
<evidence type="ECO:0000256" key="8">
    <source>
        <dbReference type="SAM" id="Phobius"/>
    </source>
</evidence>
<sequence length="340" mass="36509">MPDVSPPRVWSICAVLIVVIAGGAYLSLTSGMFDLSLREIVQTLLRIDPVREHDLVIFDFRLPRIVLSVLVGAALGMAGTVFQGVTRNGLADPGILGINAGAGMAVVLFMFFFQGSVQIQGWLAVMMMPMFGLVGGFLAVVLIYLFSQQHGRLDPQRMILVGIAAASGFGAVTLYVSLKMNPNDFEMAVVWLAGSIYNANWKFVVTLLPWLILMPPILWWKGRVLDLFQLGEDSALSLGVHVEREKKVLLGCSIGLVAASVAVSGSVSFVGLIAPQIARRLTGVNHGAILPVSGLIGAALVVWADFIGKTIFAPAELAAGIVISIIGVPYFIYLLMKMKR</sequence>
<evidence type="ECO:0000256" key="5">
    <source>
        <dbReference type="ARBA" id="ARBA00022692"/>
    </source>
</evidence>
<keyword evidence="5 8" id="KW-0812">Transmembrane</keyword>
<dbReference type="FunFam" id="1.10.3470.10:FF:000001">
    <property type="entry name" value="Vitamin B12 ABC transporter permease BtuC"/>
    <property type="match status" value="1"/>
</dbReference>
<keyword evidence="3" id="KW-0813">Transport</keyword>
<evidence type="ECO:0000256" key="4">
    <source>
        <dbReference type="ARBA" id="ARBA00022475"/>
    </source>
</evidence>
<keyword evidence="6 8" id="KW-1133">Transmembrane helix</keyword>
<evidence type="ECO:0000256" key="2">
    <source>
        <dbReference type="ARBA" id="ARBA00007935"/>
    </source>
</evidence>
<reference evidence="9 10" key="1">
    <citation type="submission" date="2018-10" db="EMBL/GenBank/DDBJ databases">
        <title>Phylogenomics of Brevibacillus.</title>
        <authorList>
            <person name="Dunlap C."/>
        </authorList>
    </citation>
    <scope>NUCLEOTIDE SEQUENCE [LARGE SCALE GENOMIC DNA]</scope>
    <source>
        <strain evidence="9 10">JCM 15085</strain>
    </source>
</reference>
<feature type="transmembrane region" description="Helical" evidence="8">
    <location>
        <begin position="286"/>
        <end position="305"/>
    </location>
</feature>
<feature type="transmembrane region" description="Helical" evidence="8">
    <location>
        <begin position="119"/>
        <end position="146"/>
    </location>
</feature>
<dbReference type="GO" id="GO:0022857">
    <property type="term" value="F:transmembrane transporter activity"/>
    <property type="evidence" value="ECO:0007669"/>
    <property type="project" value="InterPro"/>
</dbReference>
<gene>
    <name evidence="9" type="ORF">EDM58_14120</name>
</gene>
<keyword evidence="7 8" id="KW-0472">Membrane</keyword>
<name>A0A3M8CRZ5_9BACL</name>
<dbReference type="AlphaFoldDB" id="A0A3M8CRZ5"/>
<dbReference type="EMBL" id="RHHT01000029">
    <property type="protein sequence ID" value="RNB77615.1"/>
    <property type="molecule type" value="Genomic_DNA"/>
</dbReference>
<evidence type="ECO:0000256" key="7">
    <source>
        <dbReference type="ARBA" id="ARBA00023136"/>
    </source>
</evidence>
<comment type="subcellular location">
    <subcellularLocation>
        <location evidence="1">Cell membrane</location>
        <topology evidence="1">Multi-pass membrane protein</topology>
    </subcellularLocation>
</comment>
<proteinExistence type="inferred from homology"/>
<dbReference type="PANTHER" id="PTHR30472">
    <property type="entry name" value="FERRIC ENTEROBACTIN TRANSPORT SYSTEM PERMEASE PROTEIN"/>
    <property type="match status" value="1"/>
</dbReference>
<dbReference type="CDD" id="cd06550">
    <property type="entry name" value="TM_ABC_iron-siderophores_like"/>
    <property type="match status" value="1"/>
</dbReference>
<dbReference type="PANTHER" id="PTHR30472:SF23">
    <property type="entry name" value="IRON-UPTAKE SYSTEM PERMEASE PROTEIN FEUC"/>
    <property type="match status" value="1"/>
</dbReference>
<feature type="transmembrane region" description="Helical" evidence="8">
    <location>
        <begin position="317"/>
        <end position="336"/>
    </location>
</feature>
<feature type="transmembrane region" description="Helical" evidence="8">
    <location>
        <begin position="65"/>
        <end position="82"/>
    </location>
</feature>
<evidence type="ECO:0000256" key="6">
    <source>
        <dbReference type="ARBA" id="ARBA00022989"/>
    </source>
</evidence>